<protein>
    <submittedName>
        <fullName evidence="2">Uncharacterized protein</fullName>
    </submittedName>
</protein>
<feature type="compositionally biased region" description="Basic and acidic residues" evidence="1">
    <location>
        <begin position="193"/>
        <end position="209"/>
    </location>
</feature>
<sequence>MSSLSNANKTQEALNKHEATIEAYKSTLAPFRNFSKPLATDPTPATPRSVGAEELKARIKAARRTKTASQPLPEAVRRKLDRLSDPVHPASHASSGLILLPSPSRSSSHKSRGGRDVSIDAVIRRLQTEADEQSVREHGHSPLSVCSQLPCGPPAFPSLVTYQPRPRTYPPLSSRSSVTKKKSPLSNVSSPDETSRTEASKEGVDDHLIRVIGPRTSMSKLTKRRHEPEPLVSRTSSQRAQNRSSWHSFSRRSILCSV</sequence>
<dbReference type="Proteomes" id="UP000800038">
    <property type="component" value="Unassembled WGS sequence"/>
</dbReference>
<feature type="compositionally biased region" description="Low complexity" evidence="1">
    <location>
        <begin position="94"/>
        <end position="106"/>
    </location>
</feature>
<name>A0A6A5S5E4_9PLEO</name>
<gene>
    <name evidence="2" type="ORF">EJ02DRAFT_471267</name>
</gene>
<feature type="region of interest" description="Disordered" evidence="1">
    <location>
        <begin position="162"/>
        <end position="245"/>
    </location>
</feature>
<accession>A0A6A5S5E4</accession>
<feature type="region of interest" description="Disordered" evidence="1">
    <location>
        <begin position="82"/>
        <end position="150"/>
    </location>
</feature>
<reference evidence="2" key="1">
    <citation type="journal article" date="2020" name="Stud. Mycol.">
        <title>101 Dothideomycetes genomes: a test case for predicting lifestyles and emergence of pathogens.</title>
        <authorList>
            <person name="Haridas S."/>
            <person name="Albert R."/>
            <person name="Binder M."/>
            <person name="Bloem J."/>
            <person name="Labutti K."/>
            <person name="Salamov A."/>
            <person name="Andreopoulos B."/>
            <person name="Baker S."/>
            <person name="Barry K."/>
            <person name="Bills G."/>
            <person name="Bluhm B."/>
            <person name="Cannon C."/>
            <person name="Castanera R."/>
            <person name="Culley D."/>
            <person name="Daum C."/>
            <person name="Ezra D."/>
            <person name="Gonzalez J."/>
            <person name="Henrissat B."/>
            <person name="Kuo A."/>
            <person name="Liang C."/>
            <person name="Lipzen A."/>
            <person name="Lutzoni F."/>
            <person name="Magnuson J."/>
            <person name="Mondo S."/>
            <person name="Nolan M."/>
            <person name="Ohm R."/>
            <person name="Pangilinan J."/>
            <person name="Park H.-J."/>
            <person name="Ramirez L."/>
            <person name="Alfaro M."/>
            <person name="Sun H."/>
            <person name="Tritt A."/>
            <person name="Yoshinaga Y."/>
            <person name="Zwiers L.-H."/>
            <person name="Turgeon B."/>
            <person name="Goodwin S."/>
            <person name="Spatafora J."/>
            <person name="Crous P."/>
            <person name="Grigoriev I."/>
        </authorList>
    </citation>
    <scope>NUCLEOTIDE SEQUENCE</scope>
    <source>
        <strain evidence="2">CBS 161.51</strain>
    </source>
</reference>
<proteinExistence type="predicted"/>
<evidence type="ECO:0000313" key="2">
    <source>
        <dbReference type="EMBL" id="KAF1935342.1"/>
    </source>
</evidence>
<organism evidence="2 3">
    <name type="scientific">Clathrospora elynae</name>
    <dbReference type="NCBI Taxonomy" id="706981"/>
    <lineage>
        <taxon>Eukaryota</taxon>
        <taxon>Fungi</taxon>
        <taxon>Dikarya</taxon>
        <taxon>Ascomycota</taxon>
        <taxon>Pezizomycotina</taxon>
        <taxon>Dothideomycetes</taxon>
        <taxon>Pleosporomycetidae</taxon>
        <taxon>Pleosporales</taxon>
        <taxon>Diademaceae</taxon>
        <taxon>Clathrospora</taxon>
    </lineage>
</organism>
<dbReference type="EMBL" id="ML976282">
    <property type="protein sequence ID" value="KAF1935342.1"/>
    <property type="molecule type" value="Genomic_DNA"/>
</dbReference>
<feature type="region of interest" description="Disordered" evidence="1">
    <location>
        <begin position="33"/>
        <end position="54"/>
    </location>
</feature>
<keyword evidence="3" id="KW-1185">Reference proteome</keyword>
<feature type="compositionally biased region" description="Polar residues" evidence="1">
    <location>
        <begin position="233"/>
        <end position="245"/>
    </location>
</feature>
<evidence type="ECO:0000256" key="1">
    <source>
        <dbReference type="SAM" id="MobiDB-lite"/>
    </source>
</evidence>
<dbReference type="OrthoDB" id="5225441at2759"/>
<evidence type="ECO:0000313" key="3">
    <source>
        <dbReference type="Proteomes" id="UP000800038"/>
    </source>
</evidence>
<feature type="compositionally biased region" description="Basic and acidic residues" evidence="1">
    <location>
        <begin position="113"/>
        <end position="140"/>
    </location>
</feature>
<dbReference type="AlphaFoldDB" id="A0A6A5S5E4"/>